<evidence type="ECO:0000313" key="7">
    <source>
        <dbReference type="EMBL" id="OGG02050.1"/>
    </source>
</evidence>
<keyword evidence="5" id="KW-0472">Membrane</keyword>
<dbReference type="STRING" id="1817867.A3F83_10870"/>
<accession>A0A1F5YPC2</accession>
<evidence type="ECO:0000256" key="5">
    <source>
        <dbReference type="ARBA" id="ARBA00023136"/>
    </source>
</evidence>
<evidence type="ECO:0000313" key="8">
    <source>
        <dbReference type="Proteomes" id="UP000179129"/>
    </source>
</evidence>
<dbReference type="PANTHER" id="PTHR30606">
    <property type="entry name" value="LIPID A BIOSYNTHESIS LAUROYL ACYLTRANSFERASE"/>
    <property type="match status" value="1"/>
</dbReference>
<dbReference type="InterPro" id="IPR004960">
    <property type="entry name" value="LipA_acyltrans"/>
</dbReference>
<evidence type="ECO:0000256" key="2">
    <source>
        <dbReference type="ARBA" id="ARBA00022475"/>
    </source>
</evidence>
<keyword evidence="4" id="KW-0808">Transferase</keyword>
<dbReference type="GO" id="GO:0016746">
    <property type="term" value="F:acyltransferase activity"/>
    <property type="evidence" value="ECO:0007669"/>
    <property type="project" value="UniProtKB-KW"/>
</dbReference>
<dbReference type="Proteomes" id="UP000179129">
    <property type="component" value="Unassembled WGS sequence"/>
</dbReference>
<dbReference type="GO" id="GO:0005886">
    <property type="term" value="C:plasma membrane"/>
    <property type="evidence" value="ECO:0007669"/>
    <property type="project" value="UniProtKB-SubCell"/>
</dbReference>
<dbReference type="CDD" id="cd07984">
    <property type="entry name" value="LPLAT_LABLAT-like"/>
    <property type="match status" value="1"/>
</dbReference>
<sequence length="295" mass="33851">MKKVLLKRMEYALARLALGILVRLPLGTSLGVGRGLGWLAWSVVRLRRAQVLENLQRSFPQKGEAALEALGRRCYRCLGQYFVEMFWLQRLSTEEQGRWISFEGWEIMEEALGGGMGVINVTFHYGNFEVMGAYAARTGLPLEVISRPQTNPYFERWLRKLRTSSGMGLIPVNASARTVIEVLRSGRIVSFLSDQDAHHVGVFVDFLNQPASTAKGPALFAFKTGAPVVLSIMVPQEDGKWKIIFERVPRPETKDKDVFIREMTAWYTSRLEDYIHQAPEHWFWPHRRWKTRPRG</sequence>
<evidence type="ECO:0000256" key="6">
    <source>
        <dbReference type="ARBA" id="ARBA00023315"/>
    </source>
</evidence>
<comment type="subcellular location">
    <subcellularLocation>
        <location evidence="1">Cell inner membrane</location>
    </subcellularLocation>
</comment>
<keyword evidence="6" id="KW-0012">Acyltransferase</keyword>
<proteinExistence type="predicted"/>
<organism evidence="7 8">
    <name type="scientific">Candidatus Glassbacteria bacterium RIFCSPLOWO2_12_FULL_58_11</name>
    <dbReference type="NCBI Taxonomy" id="1817867"/>
    <lineage>
        <taxon>Bacteria</taxon>
        <taxon>Candidatus Glassiibacteriota</taxon>
    </lineage>
</organism>
<keyword evidence="2" id="KW-1003">Cell membrane</keyword>
<gene>
    <name evidence="7" type="ORF">A3F83_10870</name>
</gene>
<dbReference type="PANTHER" id="PTHR30606:SF10">
    <property type="entry name" value="PHOSPHATIDYLINOSITOL MANNOSIDE ACYLTRANSFERASE"/>
    <property type="match status" value="1"/>
</dbReference>
<name>A0A1F5YPC2_9BACT</name>
<dbReference type="PIRSF" id="PIRSF026649">
    <property type="entry name" value="MsbB"/>
    <property type="match status" value="1"/>
</dbReference>
<dbReference type="Pfam" id="PF03279">
    <property type="entry name" value="Lip_A_acyltrans"/>
    <property type="match status" value="1"/>
</dbReference>
<keyword evidence="3" id="KW-0997">Cell inner membrane</keyword>
<dbReference type="AlphaFoldDB" id="A0A1F5YPC2"/>
<reference evidence="7 8" key="1">
    <citation type="journal article" date="2016" name="Nat. Commun.">
        <title>Thousands of microbial genomes shed light on interconnected biogeochemical processes in an aquifer system.</title>
        <authorList>
            <person name="Anantharaman K."/>
            <person name="Brown C.T."/>
            <person name="Hug L.A."/>
            <person name="Sharon I."/>
            <person name="Castelle C.J."/>
            <person name="Probst A.J."/>
            <person name="Thomas B.C."/>
            <person name="Singh A."/>
            <person name="Wilkins M.J."/>
            <person name="Karaoz U."/>
            <person name="Brodie E.L."/>
            <person name="Williams K.H."/>
            <person name="Hubbard S.S."/>
            <person name="Banfield J.F."/>
        </authorList>
    </citation>
    <scope>NUCLEOTIDE SEQUENCE [LARGE SCALE GENOMIC DNA]</scope>
</reference>
<evidence type="ECO:0008006" key="9">
    <source>
        <dbReference type="Google" id="ProtNLM"/>
    </source>
</evidence>
<comment type="caution">
    <text evidence="7">The sequence shown here is derived from an EMBL/GenBank/DDBJ whole genome shotgun (WGS) entry which is preliminary data.</text>
</comment>
<dbReference type="EMBL" id="MFIX01000198">
    <property type="protein sequence ID" value="OGG02050.1"/>
    <property type="molecule type" value="Genomic_DNA"/>
</dbReference>
<evidence type="ECO:0000256" key="3">
    <source>
        <dbReference type="ARBA" id="ARBA00022519"/>
    </source>
</evidence>
<dbReference type="GO" id="GO:0009247">
    <property type="term" value="P:glycolipid biosynthetic process"/>
    <property type="evidence" value="ECO:0007669"/>
    <property type="project" value="UniProtKB-ARBA"/>
</dbReference>
<evidence type="ECO:0000256" key="4">
    <source>
        <dbReference type="ARBA" id="ARBA00022679"/>
    </source>
</evidence>
<evidence type="ECO:0000256" key="1">
    <source>
        <dbReference type="ARBA" id="ARBA00004533"/>
    </source>
</evidence>
<protein>
    <recommendedName>
        <fullName evidence="9">Lipid A biosynthesis acyltransferase</fullName>
    </recommendedName>
</protein>